<sequence>MTRLILFLCLLPLITQAQKLTLTTPTCEYQQNPLGLGTKTPRFSWVLASARRNVLQTGYELVVSRDAGFRDVVWKTGRVKTDQSVLVAYRGPALAAGEKYHWHVRVWDNG</sequence>
<feature type="chain" id="PRO_5042981838" evidence="1">
    <location>
        <begin position="20"/>
        <end position="110"/>
    </location>
</feature>
<gene>
    <name evidence="2" type="ORF">KK078_30030</name>
</gene>
<evidence type="ECO:0000256" key="1">
    <source>
        <dbReference type="SAM" id="SignalP"/>
    </source>
</evidence>
<organism evidence="2 3">
    <name type="scientific">Dawidia soli</name>
    <dbReference type="NCBI Taxonomy" id="2782352"/>
    <lineage>
        <taxon>Bacteria</taxon>
        <taxon>Pseudomonadati</taxon>
        <taxon>Bacteroidota</taxon>
        <taxon>Cytophagia</taxon>
        <taxon>Cytophagales</taxon>
        <taxon>Chryseotaleaceae</taxon>
        <taxon>Dawidia</taxon>
    </lineage>
</organism>
<name>A0AAP2DES6_9BACT</name>
<dbReference type="InterPro" id="IPR016007">
    <property type="entry name" value="Alpha_rhamnosid"/>
</dbReference>
<dbReference type="InterPro" id="IPR013783">
    <property type="entry name" value="Ig-like_fold"/>
</dbReference>
<dbReference type="EMBL" id="JAHESC010000097">
    <property type="protein sequence ID" value="MBT1690841.1"/>
    <property type="molecule type" value="Genomic_DNA"/>
</dbReference>
<dbReference type="AlphaFoldDB" id="A0AAP2DES6"/>
<feature type="signal peptide" evidence="1">
    <location>
        <begin position="1"/>
        <end position="19"/>
    </location>
</feature>
<keyword evidence="3" id="KW-1185">Reference proteome</keyword>
<comment type="caution">
    <text evidence="2">The sequence shown here is derived from an EMBL/GenBank/DDBJ whole genome shotgun (WGS) entry which is preliminary data.</text>
</comment>
<proteinExistence type="predicted"/>
<evidence type="ECO:0000313" key="3">
    <source>
        <dbReference type="Proteomes" id="UP001319180"/>
    </source>
</evidence>
<protein>
    <submittedName>
        <fullName evidence="2">Uncharacterized protein</fullName>
    </submittedName>
</protein>
<dbReference type="Proteomes" id="UP001319180">
    <property type="component" value="Unassembled WGS sequence"/>
</dbReference>
<evidence type="ECO:0000313" key="2">
    <source>
        <dbReference type="EMBL" id="MBT1690841.1"/>
    </source>
</evidence>
<reference evidence="2 3" key="1">
    <citation type="submission" date="2021-05" db="EMBL/GenBank/DDBJ databases">
        <title>A Polyphasic approach of four new species of the genus Ohtaekwangia: Ohtaekwangia histidinii sp. nov., Ohtaekwangia cretensis sp. nov., Ohtaekwangia indiensis sp. nov., Ohtaekwangia reichenbachii sp. nov. from diverse environment.</title>
        <authorList>
            <person name="Octaviana S."/>
        </authorList>
    </citation>
    <scope>NUCLEOTIDE SEQUENCE [LARGE SCALE GENOMIC DNA]</scope>
    <source>
        <strain evidence="2 3">PWU37</strain>
    </source>
</reference>
<keyword evidence="1" id="KW-0732">Signal</keyword>
<dbReference type="PANTHER" id="PTHR33307:SF6">
    <property type="entry name" value="ALPHA-RHAMNOSIDASE (EUROFUNG)-RELATED"/>
    <property type="match status" value="1"/>
</dbReference>
<dbReference type="Pfam" id="PF25788">
    <property type="entry name" value="Ig_Rha78A_N"/>
    <property type="match status" value="1"/>
</dbReference>
<accession>A0AAP2DES6</accession>
<dbReference type="PANTHER" id="PTHR33307">
    <property type="entry name" value="ALPHA-RHAMNOSIDASE (EUROFUNG)"/>
    <property type="match status" value="1"/>
</dbReference>
<feature type="non-terminal residue" evidence="2">
    <location>
        <position position="110"/>
    </location>
</feature>
<dbReference type="Gene3D" id="2.60.40.10">
    <property type="entry name" value="Immunoglobulins"/>
    <property type="match status" value="1"/>
</dbReference>